<evidence type="ECO:0000313" key="1">
    <source>
        <dbReference type="Proteomes" id="UP000827889"/>
    </source>
</evidence>
<dbReference type="PANTHER" id="PTHR16083">
    <property type="entry name" value="LEUCINE RICH REPEAT CONTAINING PROTEIN"/>
    <property type="match status" value="1"/>
</dbReference>
<gene>
    <name evidence="2" type="primary">LOC115731889</name>
</gene>
<dbReference type="PANTHER" id="PTHR16083:SF25">
    <property type="entry name" value="C-JID DOMAIN-CONTAINING PROTEIN"/>
    <property type="match status" value="1"/>
</dbReference>
<dbReference type="InterPro" id="IPR032675">
    <property type="entry name" value="LRR_dom_sf"/>
</dbReference>
<accession>A0ABM3HC08</accession>
<keyword evidence="1" id="KW-1185">Reference proteome</keyword>
<dbReference type="GeneID" id="115731889"/>
<reference evidence="2" key="1">
    <citation type="submission" date="2025-08" db="UniProtKB">
        <authorList>
            <consortium name="RefSeq"/>
        </authorList>
    </citation>
    <scope>IDENTIFICATION</scope>
    <source>
        <tissue evidence="2">Leaf</tissue>
    </source>
</reference>
<dbReference type="RefSeq" id="XP_048134131.1">
    <property type="nucleotide sequence ID" value="XM_048278174.1"/>
</dbReference>
<proteinExistence type="predicted"/>
<organism evidence="1 2">
    <name type="scientific">Rhodamnia argentea</name>
    <dbReference type="NCBI Taxonomy" id="178133"/>
    <lineage>
        <taxon>Eukaryota</taxon>
        <taxon>Viridiplantae</taxon>
        <taxon>Streptophyta</taxon>
        <taxon>Embryophyta</taxon>
        <taxon>Tracheophyta</taxon>
        <taxon>Spermatophyta</taxon>
        <taxon>Magnoliopsida</taxon>
        <taxon>eudicotyledons</taxon>
        <taxon>Gunneridae</taxon>
        <taxon>Pentapetalae</taxon>
        <taxon>rosids</taxon>
        <taxon>malvids</taxon>
        <taxon>Myrtales</taxon>
        <taxon>Myrtaceae</taxon>
        <taxon>Myrtoideae</taxon>
        <taxon>Myrteae</taxon>
        <taxon>Australasian group</taxon>
        <taxon>Rhodamnia</taxon>
    </lineage>
</organism>
<dbReference type="Gene3D" id="3.80.10.10">
    <property type="entry name" value="Ribonuclease Inhibitor"/>
    <property type="match status" value="2"/>
</dbReference>
<dbReference type="SUPFAM" id="SSF52058">
    <property type="entry name" value="L domain-like"/>
    <property type="match status" value="1"/>
</dbReference>
<dbReference type="Proteomes" id="UP000827889">
    <property type="component" value="Chromosome 4"/>
</dbReference>
<evidence type="ECO:0000313" key="2">
    <source>
        <dbReference type="RefSeq" id="XP_048134131.1"/>
    </source>
</evidence>
<sequence>MLKSLAELDISRTVIAELPDAIVNIKSLKVLKMNGSQMQKLPEAIGMLEKLEEIYGEDCKRLGMIPADIVRLPFLKTLKLTQTRMQNVPKLPQSLLSLCLSSTATAKAPEISNLVNLRNLGLCFPSSTSVKYFPKANTYSPCCMLELPRITSINSYLGCLGYLKELQLHNCRNLRQIGQLPSSLRKLTVQNCNLLEVVDLSNLENLQLLLIYLSKTG</sequence>
<protein>
    <submittedName>
        <fullName evidence="2">Protein PopC-like</fullName>
    </submittedName>
</protein>
<name>A0ABM3HC08_9MYRT</name>